<sequence length="369" mass="39668">MSNHLDFSLSLHRQLTPPAKENFCWSPYSVASALGLAAAATGGRTRAELFTALRATESNAGLTELLELLGGAADPGNLGAEDAPELAVANTLWADEALPVEESYLQAIRDWPGSALRNTAFRSAPDQARRRINADVAETTRGLIPELLHPGTVDPDTVAALVNALYLKASWTEPFDEHATEPVPFHTPWGRRDVPTMRVTRLLGYASHDGWQVVTLPTAGDVEAVVLLPDGEPGPAESGLDAARLDALVSSAGQRRIELLLPRFEVTGDAELQRPLGALGAHTLFTPAADFSPLTTSPLRVSAMVHQSVLRVDEHGLEGAAATAAVMRLVSAVREEEPIRVEVDRPFLFLVRHRPTGALYFLARVVDPS</sequence>
<name>A0AAE4CKM2_9ACTN</name>
<dbReference type="EMBL" id="JAVDXW010000001">
    <property type="protein sequence ID" value="MDR7300894.1"/>
    <property type="molecule type" value="Genomic_DNA"/>
</dbReference>
<dbReference type="InterPro" id="IPR000215">
    <property type="entry name" value="Serpin_fam"/>
</dbReference>
<dbReference type="CDD" id="cd19590">
    <property type="entry name" value="serpin_thermopin-like"/>
    <property type="match status" value="1"/>
</dbReference>
<dbReference type="InterPro" id="IPR042178">
    <property type="entry name" value="Serpin_sf_1"/>
</dbReference>
<organism evidence="3 4">
    <name type="scientific">Haloactinomyces albus</name>
    <dbReference type="NCBI Taxonomy" id="1352928"/>
    <lineage>
        <taxon>Bacteria</taxon>
        <taxon>Bacillati</taxon>
        <taxon>Actinomycetota</taxon>
        <taxon>Actinomycetes</taxon>
        <taxon>Actinopolysporales</taxon>
        <taxon>Actinopolysporaceae</taxon>
        <taxon>Haloactinomyces</taxon>
    </lineage>
</organism>
<dbReference type="RefSeq" id="WP_310270423.1">
    <property type="nucleotide sequence ID" value="NZ_JAVDXW010000001.1"/>
</dbReference>
<dbReference type="AlphaFoldDB" id="A0AAE4CKM2"/>
<dbReference type="GO" id="GO:0005615">
    <property type="term" value="C:extracellular space"/>
    <property type="evidence" value="ECO:0007669"/>
    <property type="project" value="InterPro"/>
</dbReference>
<keyword evidence="4" id="KW-1185">Reference proteome</keyword>
<dbReference type="Pfam" id="PF00079">
    <property type="entry name" value="Serpin"/>
    <property type="match status" value="1"/>
</dbReference>
<evidence type="ECO:0000313" key="4">
    <source>
        <dbReference type="Proteomes" id="UP001180845"/>
    </source>
</evidence>
<dbReference type="PANTHER" id="PTHR11461">
    <property type="entry name" value="SERINE PROTEASE INHIBITOR, SERPIN"/>
    <property type="match status" value="1"/>
</dbReference>
<dbReference type="Gene3D" id="3.30.497.10">
    <property type="entry name" value="Antithrombin, subunit I, domain 2"/>
    <property type="match status" value="1"/>
</dbReference>
<dbReference type="InterPro" id="IPR023796">
    <property type="entry name" value="Serpin_dom"/>
</dbReference>
<evidence type="ECO:0000256" key="1">
    <source>
        <dbReference type="RuleBase" id="RU000411"/>
    </source>
</evidence>
<feature type="domain" description="Serpin" evidence="2">
    <location>
        <begin position="9"/>
        <end position="368"/>
    </location>
</feature>
<proteinExistence type="inferred from homology"/>
<comment type="caution">
    <text evidence="3">The sequence shown here is derived from an EMBL/GenBank/DDBJ whole genome shotgun (WGS) entry which is preliminary data.</text>
</comment>
<protein>
    <submittedName>
        <fullName evidence="3">Serpin B</fullName>
    </submittedName>
</protein>
<reference evidence="3" key="1">
    <citation type="submission" date="2023-07" db="EMBL/GenBank/DDBJ databases">
        <title>Sequencing the genomes of 1000 actinobacteria strains.</title>
        <authorList>
            <person name="Klenk H.-P."/>
        </authorList>
    </citation>
    <scope>NUCLEOTIDE SEQUENCE</scope>
    <source>
        <strain evidence="3">DSM 45977</strain>
    </source>
</reference>
<dbReference type="GO" id="GO:0004867">
    <property type="term" value="F:serine-type endopeptidase inhibitor activity"/>
    <property type="evidence" value="ECO:0007669"/>
    <property type="project" value="InterPro"/>
</dbReference>
<dbReference type="InterPro" id="IPR023795">
    <property type="entry name" value="Serpin_CS"/>
</dbReference>
<dbReference type="InterPro" id="IPR036186">
    <property type="entry name" value="Serpin_sf"/>
</dbReference>
<evidence type="ECO:0000259" key="2">
    <source>
        <dbReference type="SMART" id="SM00093"/>
    </source>
</evidence>
<dbReference type="InterPro" id="IPR042185">
    <property type="entry name" value="Serpin_sf_2"/>
</dbReference>
<dbReference type="Gene3D" id="2.30.39.10">
    <property type="entry name" value="Alpha-1-antitrypsin, domain 1"/>
    <property type="match status" value="2"/>
</dbReference>
<evidence type="ECO:0000313" key="3">
    <source>
        <dbReference type="EMBL" id="MDR7300894.1"/>
    </source>
</evidence>
<gene>
    <name evidence="3" type="ORF">JOF55_001075</name>
</gene>
<dbReference type="SUPFAM" id="SSF56574">
    <property type="entry name" value="Serpins"/>
    <property type="match status" value="1"/>
</dbReference>
<dbReference type="Proteomes" id="UP001180845">
    <property type="component" value="Unassembled WGS sequence"/>
</dbReference>
<accession>A0AAE4CKM2</accession>
<dbReference type="PROSITE" id="PS00284">
    <property type="entry name" value="SERPIN"/>
    <property type="match status" value="1"/>
</dbReference>
<dbReference type="PANTHER" id="PTHR11461:SF211">
    <property type="entry name" value="GH10112P-RELATED"/>
    <property type="match status" value="1"/>
</dbReference>
<dbReference type="SMART" id="SM00093">
    <property type="entry name" value="SERPIN"/>
    <property type="match status" value="1"/>
</dbReference>
<comment type="similarity">
    <text evidence="1">Belongs to the serpin family.</text>
</comment>